<dbReference type="InterPro" id="IPR036249">
    <property type="entry name" value="Thioredoxin-like_sf"/>
</dbReference>
<dbReference type="RefSeq" id="WP_378998285.1">
    <property type="nucleotide sequence ID" value="NZ_JBHSMT010000026.1"/>
</dbReference>
<gene>
    <name evidence="3" type="ORF">ACFPM8_14595</name>
</gene>
<dbReference type="EMBL" id="JBHSMT010000026">
    <property type="protein sequence ID" value="MFC5475185.1"/>
    <property type="molecule type" value="Genomic_DNA"/>
</dbReference>
<dbReference type="NCBIfam" id="NF008107">
    <property type="entry name" value="PRK10853.1"/>
    <property type="match status" value="1"/>
</dbReference>
<dbReference type="Gene3D" id="3.40.30.10">
    <property type="entry name" value="Glutaredoxin"/>
    <property type="match status" value="1"/>
</dbReference>
<dbReference type="PROSITE" id="PS51353">
    <property type="entry name" value="ARSC"/>
    <property type="match status" value="1"/>
</dbReference>
<sequence>MTITLYGIPNCDTVKKARTWLDDQEIAYTFHNFKKDGITQQLITTWLADVAWDVLINRKGTTWRGLSEQRRTSITDGVSATPLMIELPSIIKRPVLFTGKRTYVGFSDELYQQIFNQ</sequence>
<protein>
    <submittedName>
        <fullName evidence="3">ArsC family reductase</fullName>
    </submittedName>
</protein>
<dbReference type="CDD" id="cd03035">
    <property type="entry name" value="ArsC_Yffb"/>
    <property type="match status" value="1"/>
</dbReference>
<dbReference type="NCBIfam" id="TIGR01617">
    <property type="entry name" value="arsC_related"/>
    <property type="match status" value="1"/>
</dbReference>
<accession>A0ABW0MAD5</accession>
<dbReference type="Pfam" id="PF03960">
    <property type="entry name" value="ArsC"/>
    <property type="match status" value="1"/>
</dbReference>
<dbReference type="InterPro" id="IPR006504">
    <property type="entry name" value="Tscrpt_reg_Spx/MgsR"/>
</dbReference>
<evidence type="ECO:0000256" key="2">
    <source>
        <dbReference type="PROSITE-ProRule" id="PRU01282"/>
    </source>
</evidence>
<name>A0ABW0MAD5_9BURK</name>
<dbReference type="SUPFAM" id="SSF52833">
    <property type="entry name" value="Thioredoxin-like"/>
    <property type="match status" value="1"/>
</dbReference>
<dbReference type="Proteomes" id="UP001596045">
    <property type="component" value="Unassembled WGS sequence"/>
</dbReference>
<organism evidence="3 4">
    <name type="scientific">Paraherbaspirillum soli</name>
    <dbReference type="NCBI Taxonomy" id="631222"/>
    <lineage>
        <taxon>Bacteria</taxon>
        <taxon>Pseudomonadati</taxon>
        <taxon>Pseudomonadota</taxon>
        <taxon>Betaproteobacteria</taxon>
        <taxon>Burkholderiales</taxon>
        <taxon>Oxalobacteraceae</taxon>
        <taxon>Paraherbaspirillum</taxon>
    </lineage>
</organism>
<proteinExistence type="inferred from homology"/>
<reference evidence="4" key="1">
    <citation type="journal article" date="2019" name="Int. J. Syst. Evol. Microbiol.">
        <title>The Global Catalogue of Microorganisms (GCM) 10K type strain sequencing project: providing services to taxonomists for standard genome sequencing and annotation.</title>
        <authorList>
            <consortium name="The Broad Institute Genomics Platform"/>
            <consortium name="The Broad Institute Genome Sequencing Center for Infectious Disease"/>
            <person name="Wu L."/>
            <person name="Ma J."/>
        </authorList>
    </citation>
    <scope>NUCLEOTIDE SEQUENCE [LARGE SCALE GENOMIC DNA]</scope>
    <source>
        <strain evidence="4">JCM 17066</strain>
    </source>
</reference>
<comment type="similarity">
    <text evidence="1 2">Belongs to the ArsC family.</text>
</comment>
<dbReference type="InterPro" id="IPR006660">
    <property type="entry name" value="Arsenate_reductase-like"/>
</dbReference>
<dbReference type="PANTHER" id="PTHR30041:SF8">
    <property type="entry name" value="PROTEIN YFFB"/>
    <property type="match status" value="1"/>
</dbReference>
<comment type="caution">
    <text evidence="3">The sequence shown here is derived from an EMBL/GenBank/DDBJ whole genome shotgun (WGS) entry which is preliminary data.</text>
</comment>
<evidence type="ECO:0000313" key="3">
    <source>
        <dbReference type="EMBL" id="MFC5475185.1"/>
    </source>
</evidence>
<evidence type="ECO:0000256" key="1">
    <source>
        <dbReference type="ARBA" id="ARBA00007198"/>
    </source>
</evidence>
<evidence type="ECO:0000313" key="4">
    <source>
        <dbReference type="Proteomes" id="UP001596045"/>
    </source>
</evidence>
<keyword evidence="4" id="KW-1185">Reference proteome</keyword>
<dbReference type="PANTHER" id="PTHR30041">
    <property type="entry name" value="ARSENATE REDUCTASE"/>
    <property type="match status" value="1"/>
</dbReference>